<comment type="subcellular location">
    <subcellularLocation>
        <location evidence="2">Cell membrane</location>
        <topology evidence="2">Multi-pass membrane protein</topology>
    </subcellularLocation>
</comment>
<feature type="domain" description="Histidine kinase" evidence="18">
    <location>
        <begin position="503"/>
        <end position="723"/>
    </location>
</feature>
<evidence type="ECO:0000256" key="7">
    <source>
        <dbReference type="ARBA" id="ARBA00022692"/>
    </source>
</evidence>
<dbReference type="PRINTS" id="PR00344">
    <property type="entry name" value="BCTRLSENSOR"/>
</dbReference>
<dbReference type="SMART" id="SM01079">
    <property type="entry name" value="CHASE"/>
    <property type="match status" value="1"/>
</dbReference>
<dbReference type="PANTHER" id="PTHR45339:SF1">
    <property type="entry name" value="HYBRID SIGNAL TRANSDUCTION HISTIDINE KINASE J"/>
    <property type="match status" value="1"/>
</dbReference>
<feature type="modified residue" description="4-aspartylphosphate" evidence="16">
    <location>
        <position position="801"/>
    </location>
</feature>
<dbReference type="EC" id="2.7.13.3" evidence="3"/>
<dbReference type="InterPro" id="IPR004358">
    <property type="entry name" value="Sig_transdc_His_kin-like_C"/>
</dbReference>
<dbReference type="Gene3D" id="3.40.50.2300">
    <property type="match status" value="1"/>
</dbReference>
<evidence type="ECO:0000256" key="14">
    <source>
        <dbReference type="ARBA" id="ARBA00064003"/>
    </source>
</evidence>
<dbReference type="GO" id="GO:0005524">
    <property type="term" value="F:ATP binding"/>
    <property type="evidence" value="ECO:0007669"/>
    <property type="project" value="UniProtKB-KW"/>
</dbReference>
<evidence type="ECO:0000256" key="13">
    <source>
        <dbReference type="ARBA" id="ARBA00023136"/>
    </source>
</evidence>
<evidence type="ECO:0000256" key="1">
    <source>
        <dbReference type="ARBA" id="ARBA00000085"/>
    </source>
</evidence>
<dbReference type="Pfam" id="PF05231">
    <property type="entry name" value="MASE1"/>
    <property type="match status" value="1"/>
</dbReference>
<dbReference type="FunFam" id="3.30.565.10:FF:000010">
    <property type="entry name" value="Sensor histidine kinase RcsC"/>
    <property type="match status" value="1"/>
</dbReference>
<evidence type="ECO:0000259" key="18">
    <source>
        <dbReference type="PROSITE" id="PS50109"/>
    </source>
</evidence>
<feature type="domain" description="CHASE" evidence="20">
    <location>
        <begin position="287"/>
        <end position="353"/>
    </location>
</feature>
<reference evidence="21 22" key="1">
    <citation type="submission" date="2017-04" db="EMBL/GenBank/DDBJ databases">
        <title>Whole genome sequence of Bdellovibrio bacteriovorus strain SSB218315.</title>
        <authorList>
            <person name="Oyedara O."/>
            <person name="Rodriguez-Perez M.A."/>
        </authorList>
    </citation>
    <scope>NUCLEOTIDE SEQUENCE [LARGE SCALE GENOMIC DNA]</scope>
    <source>
        <strain evidence="21 22">SSB218315</strain>
    </source>
</reference>
<evidence type="ECO:0000256" key="11">
    <source>
        <dbReference type="ARBA" id="ARBA00022989"/>
    </source>
</evidence>
<dbReference type="InterPro" id="IPR003594">
    <property type="entry name" value="HATPase_dom"/>
</dbReference>
<dbReference type="Pfam" id="PF03924">
    <property type="entry name" value="CHASE"/>
    <property type="match status" value="1"/>
</dbReference>
<proteinExistence type="predicted"/>
<feature type="transmembrane region" description="Helical" evidence="17">
    <location>
        <begin position="39"/>
        <end position="60"/>
    </location>
</feature>
<evidence type="ECO:0000259" key="19">
    <source>
        <dbReference type="PROSITE" id="PS50110"/>
    </source>
</evidence>
<dbReference type="SMART" id="SM00448">
    <property type="entry name" value="REC"/>
    <property type="match status" value="1"/>
</dbReference>
<keyword evidence="8" id="KW-0547">Nucleotide-binding</keyword>
<dbReference type="InterPro" id="IPR042240">
    <property type="entry name" value="CHASE_sf"/>
</dbReference>
<evidence type="ECO:0000256" key="5">
    <source>
        <dbReference type="ARBA" id="ARBA00022553"/>
    </source>
</evidence>
<dbReference type="SUPFAM" id="SSF55874">
    <property type="entry name" value="ATPase domain of HSP90 chaperone/DNA topoisomerase II/histidine kinase"/>
    <property type="match status" value="1"/>
</dbReference>
<dbReference type="SUPFAM" id="SSF52172">
    <property type="entry name" value="CheY-like"/>
    <property type="match status" value="1"/>
</dbReference>
<dbReference type="SMART" id="SM00388">
    <property type="entry name" value="HisKA"/>
    <property type="match status" value="1"/>
</dbReference>
<dbReference type="Gene3D" id="3.30.565.10">
    <property type="entry name" value="Histidine kinase-like ATPase, C-terminal domain"/>
    <property type="match status" value="1"/>
</dbReference>
<comment type="subunit">
    <text evidence="14">At low DSF concentrations, interacts with RpfF.</text>
</comment>
<dbReference type="CDD" id="cd16922">
    <property type="entry name" value="HATPase_EvgS-ArcB-TorS-like"/>
    <property type="match status" value="1"/>
</dbReference>
<dbReference type="PROSITE" id="PS50839">
    <property type="entry name" value="CHASE"/>
    <property type="match status" value="1"/>
</dbReference>
<dbReference type="PROSITE" id="PS50110">
    <property type="entry name" value="RESPONSE_REGULATORY"/>
    <property type="match status" value="1"/>
</dbReference>
<dbReference type="InterPro" id="IPR036097">
    <property type="entry name" value="HisK_dim/P_sf"/>
</dbReference>
<protein>
    <recommendedName>
        <fullName evidence="15">Sensory/regulatory protein RpfC</fullName>
        <ecNumber evidence="3">2.7.13.3</ecNumber>
    </recommendedName>
</protein>
<evidence type="ECO:0000256" key="15">
    <source>
        <dbReference type="ARBA" id="ARBA00068150"/>
    </source>
</evidence>
<dbReference type="InterPro" id="IPR011006">
    <property type="entry name" value="CheY-like_superfamily"/>
</dbReference>
<evidence type="ECO:0000256" key="12">
    <source>
        <dbReference type="ARBA" id="ARBA00023012"/>
    </source>
</evidence>
<evidence type="ECO:0000256" key="6">
    <source>
        <dbReference type="ARBA" id="ARBA00022679"/>
    </source>
</evidence>
<evidence type="ECO:0000256" key="2">
    <source>
        <dbReference type="ARBA" id="ARBA00004651"/>
    </source>
</evidence>
<dbReference type="GO" id="GO:0005886">
    <property type="term" value="C:plasma membrane"/>
    <property type="evidence" value="ECO:0007669"/>
    <property type="project" value="UniProtKB-SubCell"/>
</dbReference>
<evidence type="ECO:0000256" key="3">
    <source>
        <dbReference type="ARBA" id="ARBA00012438"/>
    </source>
</evidence>
<dbReference type="InterPro" id="IPR036890">
    <property type="entry name" value="HATPase_C_sf"/>
</dbReference>
<dbReference type="SMART" id="SM00387">
    <property type="entry name" value="HATPase_c"/>
    <property type="match status" value="1"/>
</dbReference>
<keyword evidence="7 17" id="KW-0812">Transmembrane</keyword>
<dbReference type="Pfam" id="PF02518">
    <property type="entry name" value="HATPase_c"/>
    <property type="match status" value="1"/>
</dbReference>
<sequence length="878" mass="99456">MFQRLLKTWAFQTFLIFVLYYLTGRLGLLLALPPGYASLVWPPFGISIAALLLFGINRWPGVLVGAFLINARNLETISNLLLPLGISVGNTLSVVIAAVLIRRFLRFPKRFYLEREVILFLFLAGPVAALISASWGVGLLYFNHVLTPKNISMNWIHWFVGDSIGGLILAPLALMFSTQSRRYWLKSVTKVLVPVCVAFALILSASQYLTHSEKEKQAAEFTRKAEFTFNVLEKDFNGNIDMLVSLKSFFDSSTTVTRQEFHDFATTLHSRRPEVQALAWIPYDRKQPEKFQIEYIEPVSQNSQVLGYDFGNHPERSTLLKKALEKKRIITSSPVELNEFNHTSRGIYLMMAIGRPEGVLLEVVRLDGILRDLTDVLNDPSYRVLIEDVTQASARELMIDTLNDRAGEFHADFKWSSHLEVGDRQWEVTVQQDISLREGSAFNAAVFLLTSLVFVFLICALLLTIANRIITVEEIVDEKTQHLIDLNVQLKKASETKSEFLANMSHEIRTPLNVIVGMSDLLEESTLNEEQKHYVDISKKAGHNLLSIINDILDISKIEAGLVTLEKTEVNLHSLVADVTEMFELKAREKNLELTVYLSEDTRGIFMGDPTRIRQVLSNLISNSIKFTNEGFIRVELMKNQTNMEGNLIFHVSDTGIGIPREKIPQLFQPFTQADSTITRKFGGTGLGLSISKRLVKMMNGDITIESELHRGSRFSFSLDLPWLRDVQEELLAQVTATVPASSSQTPQEPLSILIVDDTDDNRLLIKAYLKNTPHRITEAANGQQALDLVQKQRFDLILMDMQMPVMDGFTATQKIRKWEKDHKLPAATIWALTAFALKNEIDRSLSVGCNMHLVKPLRKADLLNHIQKLSEERHQHR</sequence>
<feature type="domain" description="Response regulatory" evidence="19">
    <location>
        <begin position="752"/>
        <end position="871"/>
    </location>
</feature>
<dbReference type="InterPro" id="IPR001789">
    <property type="entry name" value="Sig_transdc_resp-reg_receiver"/>
</dbReference>
<keyword evidence="5 16" id="KW-0597">Phosphoprotein</keyword>
<keyword evidence="4" id="KW-1003">Cell membrane</keyword>
<dbReference type="InterPro" id="IPR003661">
    <property type="entry name" value="HisK_dim/P_dom"/>
</dbReference>
<dbReference type="Proteomes" id="UP000197003">
    <property type="component" value="Chromosome"/>
</dbReference>
<evidence type="ECO:0000259" key="20">
    <source>
        <dbReference type="PROSITE" id="PS50839"/>
    </source>
</evidence>
<evidence type="ECO:0000256" key="17">
    <source>
        <dbReference type="SAM" id="Phobius"/>
    </source>
</evidence>
<dbReference type="Pfam" id="PF00072">
    <property type="entry name" value="Response_reg"/>
    <property type="match status" value="1"/>
</dbReference>
<name>A0A1Z3N672_BDEBC</name>
<feature type="transmembrane region" description="Helical" evidence="17">
    <location>
        <begin position="80"/>
        <end position="105"/>
    </location>
</feature>
<dbReference type="FunFam" id="1.10.287.130:FF:000002">
    <property type="entry name" value="Two-component osmosensing histidine kinase"/>
    <property type="match status" value="1"/>
</dbReference>
<dbReference type="CDD" id="cd00082">
    <property type="entry name" value="HisKA"/>
    <property type="match status" value="1"/>
</dbReference>
<feature type="transmembrane region" description="Helical" evidence="17">
    <location>
        <begin position="12"/>
        <end position="32"/>
    </location>
</feature>
<dbReference type="Gene3D" id="3.30.450.350">
    <property type="entry name" value="CHASE domain"/>
    <property type="match status" value="1"/>
</dbReference>
<dbReference type="SUPFAM" id="SSF47384">
    <property type="entry name" value="Homodimeric domain of signal transducing histidine kinase"/>
    <property type="match status" value="1"/>
</dbReference>
<evidence type="ECO:0000313" key="21">
    <source>
        <dbReference type="EMBL" id="ASD62968.1"/>
    </source>
</evidence>
<feature type="transmembrane region" description="Helical" evidence="17">
    <location>
        <begin position="117"/>
        <end position="143"/>
    </location>
</feature>
<dbReference type="InterPro" id="IPR007895">
    <property type="entry name" value="MASE1"/>
</dbReference>
<dbReference type="PANTHER" id="PTHR45339">
    <property type="entry name" value="HYBRID SIGNAL TRANSDUCTION HISTIDINE KINASE J"/>
    <property type="match status" value="1"/>
</dbReference>
<feature type="transmembrane region" description="Helical" evidence="17">
    <location>
        <begin position="441"/>
        <end position="463"/>
    </location>
</feature>
<dbReference type="GO" id="GO:0000155">
    <property type="term" value="F:phosphorelay sensor kinase activity"/>
    <property type="evidence" value="ECO:0007669"/>
    <property type="project" value="InterPro"/>
</dbReference>
<feature type="transmembrane region" description="Helical" evidence="17">
    <location>
        <begin position="155"/>
        <end position="176"/>
    </location>
</feature>
<accession>A0A1Z3N672</accession>
<dbReference type="CDD" id="cd17546">
    <property type="entry name" value="REC_hyHK_CKI1_RcsC-like"/>
    <property type="match status" value="1"/>
</dbReference>
<dbReference type="AlphaFoldDB" id="A0A1Z3N672"/>
<keyword evidence="13 17" id="KW-0472">Membrane</keyword>
<keyword evidence="12" id="KW-0902">Two-component regulatory system</keyword>
<keyword evidence="10" id="KW-0067">ATP-binding</keyword>
<dbReference type="InterPro" id="IPR005467">
    <property type="entry name" value="His_kinase_dom"/>
</dbReference>
<keyword evidence="11 17" id="KW-1133">Transmembrane helix</keyword>
<dbReference type="EMBL" id="CP020946">
    <property type="protein sequence ID" value="ASD62968.1"/>
    <property type="molecule type" value="Genomic_DNA"/>
</dbReference>
<evidence type="ECO:0000313" key="22">
    <source>
        <dbReference type="Proteomes" id="UP000197003"/>
    </source>
</evidence>
<evidence type="ECO:0000256" key="4">
    <source>
        <dbReference type="ARBA" id="ARBA00022475"/>
    </source>
</evidence>
<dbReference type="Gene3D" id="1.10.287.130">
    <property type="match status" value="1"/>
</dbReference>
<evidence type="ECO:0000256" key="9">
    <source>
        <dbReference type="ARBA" id="ARBA00022777"/>
    </source>
</evidence>
<gene>
    <name evidence="21" type="ORF">B9G79_04985</name>
</gene>
<dbReference type="InterPro" id="IPR006189">
    <property type="entry name" value="CHASE_dom"/>
</dbReference>
<evidence type="ECO:0000256" key="16">
    <source>
        <dbReference type="PROSITE-ProRule" id="PRU00169"/>
    </source>
</evidence>
<keyword evidence="6" id="KW-0808">Transferase</keyword>
<dbReference type="PROSITE" id="PS50109">
    <property type="entry name" value="HIS_KIN"/>
    <property type="match status" value="1"/>
</dbReference>
<dbReference type="OrthoDB" id="5287897at2"/>
<comment type="catalytic activity">
    <reaction evidence="1">
        <text>ATP + protein L-histidine = ADP + protein N-phospho-L-histidine.</text>
        <dbReference type="EC" id="2.7.13.3"/>
    </reaction>
</comment>
<evidence type="ECO:0000256" key="10">
    <source>
        <dbReference type="ARBA" id="ARBA00022840"/>
    </source>
</evidence>
<dbReference type="Pfam" id="PF00512">
    <property type="entry name" value="HisKA"/>
    <property type="match status" value="1"/>
</dbReference>
<keyword evidence="9 21" id="KW-0418">Kinase</keyword>
<organism evidence="21 22">
    <name type="scientific">Bdellovibrio bacteriovorus</name>
    <dbReference type="NCBI Taxonomy" id="959"/>
    <lineage>
        <taxon>Bacteria</taxon>
        <taxon>Pseudomonadati</taxon>
        <taxon>Bdellovibrionota</taxon>
        <taxon>Bdellovibrionia</taxon>
        <taxon>Bdellovibrionales</taxon>
        <taxon>Pseudobdellovibrionaceae</taxon>
        <taxon>Bdellovibrio</taxon>
    </lineage>
</organism>
<evidence type="ECO:0000256" key="8">
    <source>
        <dbReference type="ARBA" id="ARBA00022741"/>
    </source>
</evidence>